<dbReference type="EMBL" id="LWRY01000152">
    <property type="protein sequence ID" value="OCX70919.1"/>
    <property type="molecule type" value="Genomic_DNA"/>
</dbReference>
<protein>
    <submittedName>
        <fullName evidence="1">Uncharacterized protein</fullName>
    </submittedName>
</protein>
<sequence>MKDQATHRINQELRDRHPGPFGPQYWLLNVSGDIVVRGWEIVYRGDPEPIGKNLKICRTIREALDWIESHAKR</sequence>
<dbReference type="Proteomes" id="UP000095008">
    <property type="component" value="Unassembled WGS sequence"/>
</dbReference>
<gene>
    <name evidence="1" type="ORF">A6M23_13265</name>
</gene>
<name>A0A1C2J886_ACITH</name>
<reference evidence="1" key="1">
    <citation type="journal article" date="2016" name="Int. J. Mol. Sci.">
        <title>Comparative genomics of the extreme acidophile Acidithiobacillus thiooxidans reveals intraspecific divergence and niche adaptation.</title>
        <authorList>
            <person name="Zhang X."/>
            <person name="Feng X."/>
            <person name="Tao J."/>
            <person name="Ma L."/>
            <person name="Xiao Y."/>
            <person name="Liang Y."/>
            <person name="Liu X."/>
            <person name="Yin H."/>
        </authorList>
    </citation>
    <scope>NUCLEOTIDE SEQUENCE [LARGE SCALE GENOMIC DNA]</scope>
    <source>
        <strain evidence="1">DXS-W</strain>
    </source>
</reference>
<dbReference type="RefSeq" id="WP_065974125.1">
    <property type="nucleotide sequence ID" value="NZ_LWRY01000152.1"/>
</dbReference>
<evidence type="ECO:0000313" key="2">
    <source>
        <dbReference type="Proteomes" id="UP000095008"/>
    </source>
</evidence>
<dbReference type="AlphaFoldDB" id="A0A1C2J886"/>
<comment type="caution">
    <text evidence="1">The sequence shown here is derived from an EMBL/GenBank/DDBJ whole genome shotgun (WGS) entry which is preliminary data.</text>
</comment>
<evidence type="ECO:0000313" key="1">
    <source>
        <dbReference type="EMBL" id="OCX70919.1"/>
    </source>
</evidence>
<proteinExistence type="predicted"/>
<keyword evidence="2" id="KW-1185">Reference proteome</keyword>
<accession>A0A1C2J886</accession>
<organism evidence="1 2">
    <name type="scientific">Acidithiobacillus thiooxidans</name>
    <name type="common">Thiobacillus thiooxidans</name>
    <dbReference type="NCBI Taxonomy" id="930"/>
    <lineage>
        <taxon>Bacteria</taxon>
        <taxon>Pseudomonadati</taxon>
        <taxon>Pseudomonadota</taxon>
        <taxon>Acidithiobacillia</taxon>
        <taxon>Acidithiobacillales</taxon>
        <taxon>Acidithiobacillaceae</taxon>
        <taxon>Acidithiobacillus</taxon>
    </lineage>
</organism>
<dbReference type="OrthoDB" id="9999063at2"/>